<name>A0A9P6TIW5_9BASI</name>
<feature type="compositionally biased region" description="Polar residues" evidence="2">
    <location>
        <begin position="346"/>
        <end position="359"/>
    </location>
</feature>
<dbReference type="PANTHER" id="PTHR14534:SF3">
    <property type="entry name" value="GID COMPLEX SUBUNIT 4 HOMOLOG"/>
    <property type="match status" value="1"/>
</dbReference>
<reference evidence="3" key="1">
    <citation type="submission" date="2013-11" db="EMBL/GenBank/DDBJ databases">
        <title>Genome sequence of the fusiform rust pathogen reveals effectors for host alternation and coevolution with pine.</title>
        <authorList>
            <consortium name="DOE Joint Genome Institute"/>
            <person name="Smith K."/>
            <person name="Pendleton A."/>
            <person name="Kubisiak T."/>
            <person name="Anderson C."/>
            <person name="Salamov A."/>
            <person name="Aerts A."/>
            <person name="Riley R."/>
            <person name="Clum A."/>
            <person name="Lindquist E."/>
            <person name="Ence D."/>
            <person name="Campbell M."/>
            <person name="Kronenberg Z."/>
            <person name="Feau N."/>
            <person name="Dhillon B."/>
            <person name="Hamelin R."/>
            <person name="Burleigh J."/>
            <person name="Smith J."/>
            <person name="Yandell M."/>
            <person name="Nelson C."/>
            <person name="Grigoriev I."/>
            <person name="Davis J."/>
        </authorList>
    </citation>
    <scope>NUCLEOTIDE SEQUENCE</scope>
    <source>
        <strain evidence="3">G11</strain>
    </source>
</reference>
<organism evidence="3 4">
    <name type="scientific">Cronartium quercuum f. sp. fusiforme G11</name>
    <dbReference type="NCBI Taxonomy" id="708437"/>
    <lineage>
        <taxon>Eukaryota</taxon>
        <taxon>Fungi</taxon>
        <taxon>Dikarya</taxon>
        <taxon>Basidiomycota</taxon>
        <taxon>Pucciniomycotina</taxon>
        <taxon>Pucciniomycetes</taxon>
        <taxon>Pucciniales</taxon>
        <taxon>Coleosporiaceae</taxon>
        <taxon>Cronartium</taxon>
    </lineage>
</organism>
<proteinExistence type="inferred from homology"/>
<evidence type="ECO:0000313" key="4">
    <source>
        <dbReference type="Proteomes" id="UP000886653"/>
    </source>
</evidence>
<evidence type="ECO:0000256" key="1">
    <source>
        <dbReference type="ARBA" id="ARBA00061469"/>
    </source>
</evidence>
<gene>
    <name evidence="3" type="ORF">CROQUDRAFT_315097</name>
</gene>
<feature type="region of interest" description="Disordered" evidence="2">
    <location>
        <begin position="1"/>
        <end position="21"/>
    </location>
</feature>
<feature type="region of interest" description="Disordered" evidence="2">
    <location>
        <begin position="76"/>
        <end position="95"/>
    </location>
</feature>
<dbReference type="Proteomes" id="UP000886653">
    <property type="component" value="Unassembled WGS sequence"/>
</dbReference>
<comment type="similarity">
    <text evidence="1">Belongs to the GID4/VID24 family.</text>
</comment>
<accession>A0A9P6TIW5</accession>
<sequence>MRPDLGPTLHDEDEEPSGMKTPLDLQDFEHLLPLFSTPPSDLAFAGELLLSPQLPTVFDSFPTPSRLPDFAPGPFDRSLTSGTVSEPGATEEDISSDTALLRRLLISPKASQPQPERCEANLIREQALLDYIGLAKDNARWDSCEPSCSSPLFEVTRPPVSRKDGFGPLRASSRWSGHQRSGARSYSVSVRILHLDLQTGSGSGLLEITGLTEKWPKLVTFFDIEIVGAHHSFMTKSWGATPQSDHAHWSRFPHYRRARSLERVRRVGDQAAYQPFLFMRWKERFLDGNPQRREIEGASFAGFYYVCLDLTGVGAEGSEPGSPAHARDDCANFVRNIGDGRRRSSDVSLSGASDRSASPGSRHWLSGIGQEKGVAIQEMQPSWHMSTEPLPSIPISYTGQSWSDARITAYYYHAKSEPYQELNLQPDHHLPHTPVAGPSATYQFS</sequence>
<dbReference type="OrthoDB" id="62at2759"/>
<feature type="region of interest" description="Disordered" evidence="2">
    <location>
        <begin position="341"/>
        <end position="364"/>
    </location>
</feature>
<dbReference type="Pfam" id="PF09783">
    <property type="entry name" value="Vac_ImportDeg"/>
    <property type="match status" value="1"/>
</dbReference>
<dbReference type="InterPro" id="IPR018618">
    <property type="entry name" value="GID4/10-like"/>
</dbReference>
<dbReference type="EMBL" id="MU167209">
    <property type="protein sequence ID" value="KAG0152183.1"/>
    <property type="molecule type" value="Genomic_DNA"/>
</dbReference>
<dbReference type="GO" id="GO:0005773">
    <property type="term" value="C:vacuole"/>
    <property type="evidence" value="ECO:0007669"/>
    <property type="project" value="GOC"/>
</dbReference>
<evidence type="ECO:0000313" key="3">
    <source>
        <dbReference type="EMBL" id="KAG0152183.1"/>
    </source>
</evidence>
<protein>
    <submittedName>
        <fullName evidence="3">Uncharacterized protein</fullName>
    </submittedName>
</protein>
<dbReference type="PANTHER" id="PTHR14534">
    <property type="entry name" value="VACUOLAR IMPORT AND DEGRADATION PROTEIN 24"/>
    <property type="match status" value="1"/>
</dbReference>
<dbReference type="GO" id="GO:0045721">
    <property type="term" value="P:negative regulation of gluconeogenesis"/>
    <property type="evidence" value="ECO:0007669"/>
    <property type="project" value="TreeGrafter"/>
</dbReference>
<keyword evidence="4" id="KW-1185">Reference proteome</keyword>
<dbReference type="GO" id="GO:0006623">
    <property type="term" value="P:protein targeting to vacuole"/>
    <property type="evidence" value="ECO:0007669"/>
    <property type="project" value="TreeGrafter"/>
</dbReference>
<dbReference type="GO" id="GO:0043161">
    <property type="term" value="P:proteasome-mediated ubiquitin-dependent protein catabolic process"/>
    <property type="evidence" value="ECO:0007669"/>
    <property type="project" value="TreeGrafter"/>
</dbReference>
<dbReference type="GO" id="GO:0007039">
    <property type="term" value="P:protein catabolic process in the vacuole"/>
    <property type="evidence" value="ECO:0007669"/>
    <property type="project" value="TreeGrafter"/>
</dbReference>
<dbReference type="GO" id="GO:0034657">
    <property type="term" value="C:GID complex"/>
    <property type="evidence" value="ECO:0007669"/>
    <property type="project" value="TreeGrafter"/>
</dbReference>
<evidence type="ECO:0000256" key="2">
    <source>
        <dbReference type="SAM" id="MobiDB-lite"/>
    </source>
</evidence>
<comment type="caution">
    <text evidence="3">The sequence shown here is derived from an EMBL/GenBank/DDBJ whole genome shotgun (WGS) entry which is preliminary data.</text>
</comment>
<dbReference type="AlphaFoldDB" id="A0A9P6TIW5"/>